<comment type="caution">
    <text evidence="1">The sequence shown here is derived from an EMBL/GenBank/DDBJ whole genome shotgun (WGS) entry which is preliminary data.</text>
</comment>
<feature type="non-terminal residue" evidence="1">
    <location>
        <position position="59"/>
    </location>
</feature>
<keyword evidence="2" id="KW-1185">Reference proteome</keyword>
<evidence type="ECO:0000313" key="1">
    <source>
        <dbReference type="EMBL" id="KAL0170391.1"/>
    </source>
</evidence>
<dbReference type="AlphaFoldDB" id="A0ABD0PAU2"/>
<protein>
    <submittedName>
        <fullName evidence="1">Uncharacterized protein</fullName>
    </submittedName>
</protein>
<dbReference type="EMBL" id="JAMKFB020000017">
    <property type="protein sequence ID" value="KAL0170391.1"/>
    <property type="molecule type" value="Genomic_DNA"/>
</dbReference>
<organism evidence="1 2">
    <name type="scientific">Cirrhinus mrigala</name>
    <name type="common">Mrigala</name>
    <dbReference type="NCBI Taxonomy" id="683832"/>
    <lineage>
        <taxon>Eukaryota</taxon>
        <taxon>Metazoa</taxon>
        <taxon>Chordata</taxon>
        <taxon>Craniata</taxon>
        <taxon>Vertebrata</taxon>
        <taxon>Euteleostomi</taxon>
        <taxon>Actinopterygii</taxon>
        <taxon>Neopterygii</taxon>
        <taxon>Teleostei</taxon>
        <taxon>Ostariophysi</taxon>
        <taxon>Cypriniformes</taxon>
        <taxon>Cyprinidae</taxon>
        <taxon>Labeoninae</taxon>
        <taxon>Labeonini</taxon>
        <taxon>Cirrhinus</taxon>
    </lineage>
</organism>
<evidence type="ECO:0000313" key="2">
    <source>
        <dbReference type="Proteomes" id="UP001529510"/>
    </source>
</evidence>
<accession>A0ABD0PAU2</accession>
<name>A0ABD0PAU2_CIRMR</name>
<proteinExistence type="predicted"/>
<reference evidence="1 2" key="1">
    <citation type="submission" date="2024-05" db="EMBL/GenBank/DDBJ databases">
        <title>Genome sequencing and assembly of Indian major carp, Cirrhinus mrigala (Hamilton, 1822).</title>
        <authorList>
            <person name="Mohindra V."/>
            <person name="Chowdhury L.M."/>
            <person name="Lal K."/>
            <person name="Jena J.K."/>
        </authorList>
    </citation>
    <scope>NUCLEOTIDE SEQUENCE [LARGE SCALE GENOMIC DNA]</scope>
    <source>
        <strain evidence="1">CM1030</strain>
        <tissue evidence="1">Blood</tissue>
    </source>
</reference>
<sequence length="59" mass="6252">MDDGNDLQARRAQRPTSLHGGHFVARSLTARLSVAVEWQGGKNKIRVTKVAAGQAAPVG</sequence>
<gene>
    <name evidence="1" type="ORF">M9458_034987</name>
</gene>
<dbReference type="Proteomes" id="UP001529510">
    <property type="component" value="Unassembled WGS sequence"/>
</dbReference>